<dbReference type="PANTHER" id="PTHR36932:SF1">
    <property type="entry name" value="CAPSULAR POLYSACCHARIDE BIOSYNTHESIS PROTEIN"/>
    <property type="match status" value="1"/>
</dbReference>
<gene>
    <name evidence="1" type="ORF">IPP58_14860</name>
</gene>
<dbReference type="GO" id="GO:0016874">
    <property type="term" value="F:ligase activity"/>
    <property type="evidence" value="ECO:0007669"/>
    <property type="project" value="UniProtKB-KW"/>
</dbReference>
<name>A0A9D7SJ29_9BACT</name>
<dbReference type="SUPFAM" id="SSF56801">
    <property type="entry name" value="Acetyl-CoA synthetase-like"/>
    <property type="match status" value="1"/>
</dbReference>
<dbReference type="InterPro" id="IPR042099">
    <property type="entry name" value="ANL_N_sf"/>
</dbReference>
<dbReference type="InterPro" id="IPR053158">
    <property type="entry name" value="CapK_Type1_Caps_Biosynth"/>
</dbReference>
<proteinExistence type="predicted"/>
<organism evidence="1 2">
    <name type="scientific">Candidatus Geothrix skivensis</name>
    <dbReference type="NCBI Taxonomy" id="2954439"/>
    <lineage>
        <taxon>Bacteria</taxon>
        <taxon>Pseudomonadati</taxon>
        <taxon>Acidobacteriota</taxon>
        <taxon>Holophagae</taxon>
        <taxon>Holophagales</taxon>
        <taxon>Holophagaceae</taxon>
        <taxon>Geothrix</taxon>
    </lineage>
</organism>
<dbReference type="EMBL" id="JADKIO010000011">
    <property type="protein sequence ID" value="MBK9797738.1"/>
    <property type="molecule type" value="Genomic_DNA"/>
</dbReference>
<accession>A0A9D7SJ29</accession>
<evidence type="ECO:0000313" key="2">
    <source>
        <dbReference type="Proteomes" id="UP000886657"/>
    </source>
</evidence>
<protein>
    <submittedName>
        <fullName evidence="1">Phenylacetate--CoA ligase family protein</fullName>
    </submittedName>
</protein>
<dbReference type="PANTHER" id="PTHR36932">
    <property type="entry name" value="CAPSULAR POLYSACCHARIDE BIOSYNTHESIS PROTEIN"/>
    <property type="match status" value="1"/>
</dbReference>
<comment type="caution">
    <text evidence="1">The sequence shown here is derived from an EMBL/GenBank/DDBJ whole genome shotgun (WGS) entry which is preliminary data.</text>
</comment>
<dbReference type="AlphaFoldDB" id="A0A9D7SJ29"/>
<dbReference type="Gene3D" id="3.40.50.12780">
    <property type="entry name" value="N-terminal domain of ligase-like"/>
    <property type="match status" value="1"/>
</dbReference>
<dbReference type="Proteomes" id="UP000886657">
    <property type="component" value="Unassembled WGS sequence"/>
</dbReference>
<sequence length="431" mass="48872">MLSARVRNWGFWARDLLQGSPIRKHCEDIEARLASGTPSADLLQGLLDYAVESTAFYGDYRAFKSLQDFPVINKAILKAQYDAFRSTGFSGVRLHTLHTSGSTGTPFAILQDPDKRRRVLAEMICFGRRAGYRVGDRFVFTRVWNEHNRKSRLAAFSENAVMFDISHLDEARMASLGELLHRDRNIRCLLGYPSTFGPLVRHLEDRGDGPEAFSLRSIISISEWLPPQTREALRARFGCPVVSRYSNQENGVLAQQCADGDEFHLNTASYVFEFLKLDEDLPANPGERARMVVTDLYNRAMPMIRYDTGDVVIRQSSPSCGWRTETLSEVEGRRLDFIYDTQDRLLSPVVVCNHFWPFTRLKQFQFVQEAKGRYRIILNGALGQYEDAIFVELVKGFLGADASVSVVHVDQIPQLASGKFMVVVSHYRPAP</sequence>
<evidence type="ECO:0000313" key="1">
    <source>
        <dbReference type="EMBL" id="MBK9797738.1"/>
    </source>
</evidence>
<reference evidence="1" key="1">
    <citation type="submission" date="2020-10" db="EMBL/GenBank/DDBJ databases">
        <title>Connecting structure to function with the recovery of over 1000 high-quality activated sludge metagenome-assembled genomes encoding full-length rRNA genes using long-read sequencing.</title>
        <authorList>
            <person name="Singleton C.M."/>
            <person name="Petriglieri F."/>
            <person name="Kristensen J.M."/>
            <person name="Kirkegaard R.H."/>
            <person name="Michaelsen T.Y."/>
            <person name="Andersen M.H."/>
            <person name="Karst S.M."/>
            <person name="Dueholm M.S."/>
            <person name="Nielsen P.H."/>
            <person name="Albertsen M."/>
        </authorList>
    </citation>
    <scope>NUCLEOTIDE SEQUENCE</scope>
    <source>
        <strain evidence="1">Skiv_18-Q3-R9-52_MAXAC.067</strain>
    </source>
</reference>
<keyword evidence="1" id="KW-0436">Ligase</keyword>